<gene>
    <name evidence="5" type="ordered locus">ACIS_00386</name>
</gene>
<dbReference type="PANTHER" id="PTHR33711:SF10">
    <property type="entry name" value="INTRADIOL RING-CLEAVAGE DIOXYGENASES DOMAIN-CONTAINING PROTEIN"/>
    <property type="match status" value="1"/>
</dbReference>
<keyword evidence="2 5" id="KW-0223">Dioxygenase</keyword>
<accession>D1ATZ4</accession>
<keyword evidence="3" id="KW-0560">Oxidoreductase</keyword>
<dbReference type="GO" id="GO:0008199">
    <property type="term" value="F:ferric iron binding"/>
    <property type="evidence" value="ECO:0007669"/>
    <property type="project" value="InterPro"/>
</dbReference>
<evidence type="ECO:0000313" key="5">
    <source>
        <dbReference type="EMBL" id="ACZ49022.1"/>
    </source>
</evidence>
<comment type="similarity">
    <text evidence="1">Belongs to the intradiol ring-cleavage dioxygenase family.</text>
</comment>
<dbReference type="InterPro" id="IPR050770">
    <property type="entry name" value="Intradiol_RC_Dioxygenase"/>
</dbReference>
<dbReference type="InterPro" id="IPR039387">
    <property type="entry name" value="3_4-PCD"/>
</dbReference>
<dbReference type="Pfam" id="PF00775">
    <property type="entry name" value="Dioxygenase_C"/>
    <property type="match status" value="1"/>
</dbReference>
<name>D1ATZ4_ANACI</name>
<evidence type="ECO:0000256" key="2">
    <source>
        <dbReference type="ARBA" id="ARBA00022964"/>
    </source>
</evidence>
<dbReference type="PANTHER" id="PTHR33711">
    <property type="entry name" value="DIOXYGENASE, PUTATIVE (AFU_ORTHOLOGUE AFUA_2G02910)-RELATED"/>
    <property type="match status" value="1"/>
</dbReference>
<evidence type="ECO:0000256" key="3">
    <source>
        <dbReference type="ARBA" id="ARBA00023002"/>
    </source>
</evidence>
<dbReference type="InterPro" id="IPR015889">
    <property type="entry name" value="Intradiol_dOase_core"/>
</dbReference>
<evidence type="ECO:0000259" key="4">
    <source>
        <dbReference type="Pfam" id="PF00775"/>
    </source>
</evidence>
<feature type="domain" description="Intradiol ring-cleavage dioxygenases" evidence="4">
    <location>
        <begin position="79"/>
        <end position="194"/>
    </location>
</feature>
<sequence>MELAMREARKLNRRFNSLSGLFVGLTVLAMCLSQGAGAVDPVIVNCVETPEVRDVSEMPSVFNLSNNLARKPGSPVVADGELVYIVGRVTDSRCHPLGNVSVFMWQADSHGIYNASKAADLGEATEGSNKSGATGYDTNFSGSGKATTDNLGNFGFITVMPGQHMGRSPRVHFLLKHQDFPELQTEMFFEGLGNSDDPGLSRIPAAMRKLLTARLVDGGSETGVKVYEFNMAFAENFDPAKQNSNSVSVAP</sequence>
<proteinExistence type="inferred from homology"/>
<evidence type="ECO:0000256" key="1">
    <source>
        <dbReference type="ARBA" id="ARBA00007825"/>
    </source>
</evidence>
<dbReference type="SUPFAM" id="SSF49482">
    <property type="entry name" value="Aromatic compound dioxygenase"/>
    <property type="match status" value="1"/>
</dbReference>
<evidence type="ECO:0000313" key="6">
    <source>
        <dbReference type="Proteomes" id="UP000000630"/>
    </source>
</evidence>
<dbReference type="Proteomes" id="UP000000630">
    <property type="component" value="Chromosome"/>
</dbReference>
<dbReference type="EMBL" id="CP001759">
    <property type="protein sequence ID" value="ACZ49022.1"/>
    <property type="molecule type" value="Genomic_DNA"/>
</dbReference>
<dbReference type="CDD" id="cd03459">
    <property type="entry name" value="3_4-PCD"/>
    <property type="match status" value="1"/>
</dbReference>
<organism evidence="5 6">
    <name type="scientific">Anaplasma centrale (strain Israel)</name>
    <name type="common">Anaplasma marginale subsp. centrale (strain Israel)</name>
    <dbReference type="NCBI Taxonomy" id="574556"/>
    <lineage>
        <taxon>Bacteria</taxon>
        <taxon>Pseudomonadati</taxon>
        <taxon>Pseudomonadota</taxon>
        <taxon>Alphaproteobacteria</taxon>
        <taxon>Rickettsiales</taxon>
        <taxon>Anaplasmataceae</taxon>
        <taxon>Anaplasma</taxon>
    </lineage>
</organism>
<dbReference type="HOGENOM" id="CLU_089557_0_0_5"/>
<dbReference type="KEGG" id="acn:ACIS_00386"/>
<dbReference type="GO" id="GO:0018578">
    <property type="term" value="F:protocatechuate 3,4-dioxygenase activity"/>
    <property type="evidence" value="ECO:0007669"/>
    <property type="project" value="InterPro"/>
</dbReference>
<dbReference type="eggNOG" id="COG3485">
    <property type="taxonomic scope" value="Bacteria"/>
</dbReference>
<dbReference type="InterPro" id="IPR000627">
    <property type="entry name" value="Intradiol_dOase_C"/>
</dbReference>
<dbReference type="Gene3D" id="2.60.130.10">
    <property type="entry name" value="Aromatic compound dioxygenase"/>
    <property type="match status" value="1"/>
</dbReference>
<protein>
    <submittedName>
        <fullName evidence="5">Putative dioxygenase</fullName>
    </submittedName>
</protein>
<dbReference type="AlphaFoldDB" id="D1ATZ4"/>
<keyword evidence="6" id="KW-1185">Reference proteome</keyword>
<dbReference type="RefSeq" id="WP_012880499.1">
    <property type="nucleotide sequence ID" value="NC_013532.1"/>
</dbReference>
<reference evidence="5 6" key="1">
    <citation type="journal article" date="2010" name="J. Bacteriol.">
        <title>Complete genome sequence of Anaplasma marginale subsp. centrale.</title>
        <authorList>
            <person name="Herndon D.R."/>
            <person name="Palmer G.H."/>
            <person name="Shkap V."/>
            <person name="Knowles D.P. Jr."/>
            <person name="Brayton K.A."/>
        </authorList>
    </citation>
    <scope>NUCLEOTIDE SEQUENCE [LARGE SCALE GENOMIC DNA]</scope>
    <source>
        <strain evidence="5 6">Israel</strain>
    </source>
</reference>
<dbReference type="OrthoDB" id="9805815at2"/>
<dbReference type="STRING" id="574556.ACIS_00386"/>